<evidence type="ECO:0000313" key="3">
    <source>
        <dbReference type="Proteomes" id="UP000265930"/>
    </source>
</evidence>
<dbReference type="PANTHER" id="PTHR43157:SF31">
    <property type="entry name" value="PHOSPHATIDYLINOSITOL-GLYCAN BIOSYNTHESIS CLASS F PROTEIN"/>
    <property type="match status" value="1"/>
</dbReference>
<dbReference type="NCBIfam" id="NF004846">
    <property type="entry name" value="PRK06197.1"/>
    <property type="match status" value="1"/>
</dbReference>
<gene>
    <name evidence="2" type="ORF">D2A34_12930</name>
</gene>
<dbReference type="RefSeq" id="WP_119366881.1">
    <property type="nucleotide sequence ID" value="NZ_QXDJ01000003.1"/>
</dbReference>
<dbReference type="PANTHER" id="PTHR43157">
    <property type="entry name" value="PHOSPHATIDYLINOSITOL-GLYCAN BIOSYNTHESIS CLASS F PROTEIN-RELATED"/>
    <property type="match status" value="1"/>
</dbReference>
<dbReference type="InterPro" id="IPR002347">
    <property type="entry name" value="SDR_fam"/>
</dbReference>
<dbReference type="InterPro" id="IPR036291">
    <property type="entry name" value="NAD(P)-bd_dom_sf"/>
</dbReference>
<dbReference type="NCBIfam" id="NF004513">
    <property type="entry name" value="PRK05854.1"/>
    <property type="match status" value="1"/>
</dbReference>
<dbReference type="CDD" id="cd05327">
    <property type="entry name" value="retinol-DH_like_SDR_c_like"/>
    <property type="match status" value="1"/>
</dbReference>
<dbReference type="PRINTS" id="PR00081">
    <property type="entry name" value="GDHRDH"/>
</dbReference>
<accession>A0A399IM26</accession>
<dbReference type="Proteomes" id="UP000265930">
    <property type="component" value="Unassembled WGS sequence"/>
</dbReference>
<dbReference type="Gene3D" id="3.40.50.720">
    <property type="entry name" value="NAD(P)-binding Rossmann-like Domain"/>
    <property type="match status" value="1"/>
</dbReference>
<dbReference type="AlphaFoldDB" id="A0A399IM26"/>
<dbReference type="SUPFAM" id="SSF51735">
    <property type="entry name" value="NAD(P)-binding Rossmann-fold domains"/>
    <property type="match status" value="1"/>
</dbReference>
<dbReference type="EMBL" id="QXDJ01000003">
    <property type="protein sequence ID" value="RII34075.1"/>
    <property type="molecule type" value="Genomic_DNA"/>
</dbReference>
<keyword evidence="1" id="KW-0560">Oxidoreductase</keyword>
<dbReference type="Pfam" id="PF00106">
    <property type="entry name" value="adh_short"/>
    <property type="match status" value="1"/>
</dbReference>
<reference evidence="2 3" key="1">
    <citation type="submission" date="2018-08" db="EMBL/GenBank/DDBJ databases">
        <title>Genome of Clostridium chromiireducens C1, DSM12136.</title>
        <authorList>
            <person name="Xing M."/>
            <person name="Wei Y."/>
            <person name="Ang E.L."/>
            <person name="Zhao H."/>
            <person name="Zhang Y."/>
        </authorList>
    </citation>
    <scope>NUCLEOTIDE SEQUENCE [LARGE SCALE GENOMIC DNA]</scope>
    <source>
        <strain evidence="2 3">C1</strain>
    </source>
</reference>
<evidence type="ECO:0000313" key="2">
    <source>
        <dbReference type="EMBL" id="RII34075.1"/>
    </source>
</evidence>
<protein>
    <submittedName>
        <fullName evidence="2">SDR family NAD(P)-dependent oxidoreductase</fullName>
    </submittedName>
</protein>
<comment type="caution">
    <text evidence="2">The sequence shown here is derived from an EMBL/GenBank/DDBJ whole genome shotgun (WGS) entry which is preliminary data.</text>
</comment>
<organism evidence="2 3">
    <name type="scientific">Clostridium chromiireducens</name>
    <dbReference type="NCBI Taxonomy" id="225345"/>
    <lineage>
        <taxon>Bacteria</taxon>
        <taxon>Bacillati</taxon>
        <taxon>Bacillota</taxon>
        <taxon>Clostridia</taxon>
        <taxon>Eubacteriales</taxon>
        <taxon>Clostridiaceae</taxon>
        <taxon>Clostridium</taxon>
    </lineage>
</organism>
<dbReference type="GO" id="GO:0016491">
    <property type="term" value="F:oxidoreductase activity"/>
    <property type="evidence" value="ECO:0007669"/>
    <property type="project" value="UniProtKB-KW"/>
</dbReference>
<name>A0A399IM26_9CLOT</name>
<evidence type="ECO:0000256" key="1">
    <source>
        <dbReference type="ARBA" id="ARBA00023002"/>
    </source>
</evidence>
<proteinExistence type="predicted"/>
<sequence>MKKSEEWININIPKQHSRSVIITGTGGLGYETALVLVRAGAEVILAGRNEKKGAESVNKIRTIVPSANIRFESIDLADLASIEAFGARIKNQRQSLDLLINNAGVMTPPKRKVTKDGFELQFGTNYLGHFALTAHLMPLLRKGNKPRVVTVSSMANRERKAKINFDDLQSERNYHSMDAYDQSKLADLMFTLELQRRSDAAGWGIMSIASHPGISSTDLMANGPGEKSLLARMLNIFTFMRQSAQNGALPSLYAAAAPNAEGGGYYGPGGFYEIKGLPGQAKIPTKAQDVNVAKRLWEVSKQLTSVDFDKIASMCEK</sequence>